<dbReference type="AlphaFoldDB" id="A0AAV4UAA6"/>
<comment type="caution">
    <text evidence="1">The sequence shown here is derived from an EMBL/GenBank/DDBJ whole genome shotgun (WGS) entry which is preliminary data.</text>
</comment>
<accession>A0AAV4UAA6</accession>
<name>A0AAV4UAA6_CAEEX</name>
<evidence type="ECO:0000313" key="2">
    <source>
        <dbReference type="Proteomes" id="UP001054945"/>
    </source>
</evidence>
<organism evidence="1 2">
    <name type="scientific">Caerostris extrusa</name>
    <name type="common">Bark spider</name>
    <name type="synonym">Caerostris bankana</name>
    <dbReference type="NCBI Taxonomy" id="172846"/>
    <lineage>
        <taxon>Eukaryota</taxon>
        <taxon>Metazoa</taxon>
        <taxon>Ecdysozoa</taxon>
        <taxon>Arthropoda</taxon>
        <taxon>Chelicerata</taxon>
        <taxon>Arachnida</taxon>
        <taxon>Araneae</taxon>
        <taxon>Araneomorphae</taxon>
        <taxon>Entelegynae</taxon>
        <taxon>Araneoidea</taxon>
        <taxon>Araneidae</taxon>
        <taxon>Caerostris</taxon>
    </lineage>
</organism>
<dbReference type="EMBL" id="BPLR01012546">
    <property type="protein sequence ID" value="GIY54728.1"/>
    <property type="molecule type" value="Genomic_DNA"/>
</dbReference>
<dbReference type="Proteomes" id="UP001054945">
    <property type="component" value="Unassembled WGS sequence"/>
</dbReference>
<keyword evidence="2" id="KW-1185">Reference proteome</keyword>
<proteinExistence type="predicted"/>
<sequence length="114" mass="12727">MKRQSSILPNTIETSSSQTQLKIMNTLLITDSPNAEINTDDNVSATTSLLPSITTEQTKSEITNEISQTTASTDSVIIDVINTDFSINKQENNENVSTDQQNRCWARYSKLRNE</sequence>
<evidence type="ECO:0000313" key="1">
    <source>
        <dbReference type="EMBL" id="GIY54728.1"/>
    </source>
</evidence>
<reference evidence="1 2" key="1">
    <citation type="submission" date="2021-06" db="EMBL/GenBank/DDBJ databases">
        <title>Caerostris extrusa draft genome.</title>
        <authorList>
            <person name="Kono N."/>
            <person name="Arakawa K."/>
        </authorList>
    </citation>
    <scope>NUCLEOTIDE SEQUENCE [LARGE SCALE GENOMIC DNA]</scope>
</reference>
<protein>
    <submittedName>
        <fullName evidence="1">Uncharacterized protein</fullName>
    </submittedName>
</protein>
<gene>
    <name evidence="1" type="ORF">CEXT_176501</name>
</gene>